<reference evidence="3" key="1">
    <citation type="submission" date="2022-07" db="EMBL/GenBank/DDBJ databases">
        <title>Genome Sequence of Agrocybe chaxingu.</title>
        <authorList>
            <person name="Buettner E."/>
        </authorList>
    </citation>
    <scope>NUCLEOTIDE SEQUENCE</scope>
    <source>
        <strain evidence="3">MP-N11</strain>
    </source>
</reference>
<gene>
    <name evidence="3" type="ORF">NLJ89_g1708</name>
</gene>
<name>A0A9W8TCX5_9AGAR</name>
<keyword evidence="4" id="KW-1185">Reference proteome</keyword>
<organism evidence="3 4">
    <name type="scientific">Agrocybe chaxingu</name>
    <dbReference type="NCBI Taxonomy" id="84603"/>
    <lineage>
        <taxon>Eukaryota</taxon>
        <taxon>Fungi</taxon>
        <taxon>Dikarya</taxon>
        <taxon>Basidiomycota</taxon>
        <taxon>Agaricomycotina</taxon>
        <taxon>Agaricomycetes</taxon>
        <taxon>Agaricomycetidae</taxon>
        <taxon>Agaricales</taxon>
        <taxon>Agaricineae</taxon>
        <taxon>Strophariaceae</taxon>
        <taxon>Agrocybe</taxon>
    </lineage>
</organism>
<comment type="caution">
    <text evidence="3">The sequence shown here is derived from an EMBL/GenBank/DDBJ whole genome shotgun (WGS) entry which is preliminary data.</text>
</comment>
<keyword evidence="1" id="KW-0175">Coiled coil</keyword>
<dbReference type="OrthoDB" id="2749714at2759"/>
<feature type="region of interest" description="Disordered" evidence="2">
    <location>
        <begin position="284"/>
        <end position="339"/>
    </location>
</feature>
<proteinExistence type="predicted"/>
<evidence type="ECO:0000313" key="4">
    <source>
        <dbReference type="Proteomes" id="UP001148786"/>
    </source>
</evidence>
<protein>
    <submittedName>
        <fullName evidence="3">Uncharacterized protein</fullName>
    </submittedName>
</protein>
<evidence type="ECO:0000256" key="2">
    <source>
        <dbReference type="SAM" id="MobiDB-lite"/>
    </source>
</evidence>
<feature type="compositionally biased region" description="Pro residues" evidence="2">
    <location>
        <begin position="111"/>
        <end position="133"/>
    </location>
</feature>
<evidence type="ECO:0000256" key="1">
    <source>
        <dbReference type="SAM" id="Coils"/>
    </source>
</evidence>
<dbReference type="EMBL" id="JANKHO010000093">
    <property type="protein sequence ID" value="KAJ3515512.1"/>
    <property type="molecule type" value="Genomic_DNA"/>
</dbReference>
<feature type="coiled-coil region" evidence="1">
    <location>
        <begin position="342"/>
        <end position="395"/>
    </location>
</feature>
<feature type="region of interest" description="Disordered" evidence="2">
    <location>
        <begin position="1"/>
        <end position="25"/>
    </location>
</feature>
<dbReference type="Proteomes" id="UP001148786">
    <property type="component" value="Unassembled WGS sequence"/>
</dbReference>
<feature type="region of interest" description="Disordered" evidence="2">
    <location>
        <begin position="93"/>
        <end position="136"/>
    </location>
</feature>
<dbReference type="AlphaFoldDB" id="A0A9W8TCX5"/>
<accession>A0A9W8TCX5</accession>
<sequence length="569" mass="63705">MGLDTSSTVAVAESNNNSPTKWAQSPLLTPTITQNAYERALRQPLTTRFLFSDAATTSSNAEYAKMPATLPPRASMALDLVAGPSTRPIQAAEASSVPPTPITPIYNPQSPMQPLPPGGSAPLQPPWPVPDPPKVLSHDATIELGEEDKQHDVERKRALWEERTRLLADAVLSRQRHQDLEAEIQRAEGISSTFSMSLPGPERTRLEQQLKDMKDDDKKETAKYEEILEKLRISGSWPVAPVPDPNEDLEEQTREDHKEIVRYIDELNTTVKAMQRELGSITILKPPPTLPIEPNEDGEDAMDVDRPAAADAGPSISTSSRKRRRTTDDVDGESELPTREDLDKLLERLVRLENATTTLQNDLTEHDRDMQDELQVALEARLDDFHARLAKEREEREAPQKEAEQAWNARIEAAAQDTELMGDQVGELAEEIGSMLIRVGELEATLAEKTKERQESYNRVLQVEQRLLDFSNARQANVSAIQTLETALKAYTSRPPSPPATPKFHPSILESLEEQLIESLRESMMPLMGEVRKDVEMIVSEKNSQLYKTTWEGLKFTLDVLTKISSKLE</sequence>
<evidence type="ECO:0000313" key="3">
    <source>
        <dbReference type="EMBL" id="KAJ3515512.1"/>
    </source>
</evidence>